<feature type="domain" description="Nephrocystin 3-like N-terminal" evidence="3">
    <location>
        <begin position="191"/>
        <end position="327"/>
    </location>
</feature>
<dbReference type="SUPFAM" id="SSF52540">
    <property type="entry name" value="P-loop containing nucleoside triphosphate hydrolases"/>
    <property type="match status" value="1"/>
</dbReference>
<feature type="compositionally biased region" description="Polar residues" evidence="2">
    <location>
        <begin position="106"/>
        <end position="115"/>
    </location>
</feature>
<protein>
    <recommendedName>
        <fullName evidence="3">Nephrocystin 3-like N-terminal domain-containing protein</fullName>
    </recommendedName>
</protein>
<accession>A0A9W8J1D3</accession>
<evidence type="ECO:0000256" key="2">
    <source>
        <dbReference type="SAM" id="MobiDB-lite"/>
    </source>
</evidence>
<dbReference type="EMBL" id="JANBPK010001059">
    <property type="protein sequence ID" value="KAJ2926460.1"/>
    <property type="molecule type" value="Genomic_DNA"/>
</dbReference>
<dbReference type="Pfam" id="PF24883">
    <property type="entry name" value="NPHP3_N"/>
    <property type="match status" value="1"/>
</dbReference>
<dbReference type="InterPro" id="IPR056884">
    <property type="entry name" value="NPHP3-like_N"/>
</dbReference>
<feature type="region of interest" description="Disordered" evidence="2">
    <location>
        <begin position="20"/>
        <end position="121"/>
    </location>
</feature>
<dbReference type="PANTHER" id="PTHR10039:SF17">
    <property type="entry name" value="FUNGAL STAND N-TERMINAL GOODBYE DOMAIN-CONTAINING PROTEIN-RELATED"/>
    <property type="match status" value="1"/>
</dbReference>
<dbReference type="AlphaFoldDB" id="A0A9W8J1D3"/>
<dbReference type="Proteomes" id="UP001140091">
    <property type="component" value="Unassembled WGS sequence"/>
</dbReference>
<comment type="caution">
    <text evidence="4">The sequence shown here is derived from an EMBL/GenBank/DDBJ whole genome shotgun (WGS) entry which is preliminary data.</text>
</comment>
<evidence type="ECO:0000259" key="3">
    <source>
        <dbReference type="Pfam" id="PF24883"/>
    </source>
</evidence>
<organism evidence="4 5">
    <name type="scientific">Candolleomyces eurysporus</name>
    <dbReference type="NCBI Taxonomy" id="2828524"/>
    <lineage>
        <taxon>Eukaryota</taxon>
        <taxon>Fungi</taxon>
        <taxon>Dikarya</taxon>
        <taxon>Basidiomycota</taxon>
        <taxon>Agaricomycotina</taxon>
        <taxon>Agaricomycetes</taxon>
        <taxon>Agaricomycetidae</taxon>
        <taxon>Agaricales</taxon>
        <taxon>Agaricineae</taxon>
        <taxon>Psathyrellaceae</taxon>
        <taxon>Candolleomyces</taxon>
    </lineage>
</organism>
<dbReference type="PANTHER" id="PTHR10039">
    <property type="entry name" value="AMELOGENIN"/>
    <property type="match status" value="1"/>
</dbReference>
<feature type="non-terminal residue" evidence="4">
    <location>
        <position position="1"/>
    </location>
</feature>
<evidence type="ECO:0000256" key="1">
    <source>
        <dbReference type="ARBA" id="ARBA00022737"/>
    </source>
</evidence>
<evidence type="ECO:0000313" key="5">
    <source>
        <dbReference type="Proteomes" id="UP001140091"/>
    </source>
</evidence>
<proteinExistence type="predicted"/>
<gene>
    <name evidence="4" type="ORF">H1R20_g10634</name>
</gene>
<sequence length="746" mass="83720">MATKSKKPRLFSRIVSFFGGHSNKSAVGRHQDADEIAGPSDRASARSVPDLSLPVDNSTQKCHESQPPIRQSRSEDGVVESSSSQRAASSMPQEFPRQPRPEAFPVQQSYNNSVAPGSRPVDGGTASLFAHASGFRMRDINVHTGGVAGDKSIDGWELLLKNIAPNALHDSSARYDAPKCDEDTRVEVTGEIMDWIQDRSGPQRLLCMTGAAGAGKSALQQTIAERCDNLDILAATFFFSSADPTRNRASTIVGTIAYQLGLKHPLFQSAIVAAVKRDPLIFNRSIQSQMDGLLIRPFEGLRRSKEIDADTFPYAIIIDGLDECKGEPHDIADPTHLDIDDRLQAEDRQAELLAAIRHCILNKNLPFRVFVASRPEWAVRTALEPGGHLHQVAYHIQLSNQYDASGDMYRYLQRRFEYIGLQIRNPQWYTKDDINTLVEAASGQFIYVATVYKYISERRASPVERLKIVLTWTPGDPQTVRPFEALDKLYTSILLAAKNAYEAVDTHHGRDFLLLLRAQHINIGATGPLCDALYLKIPTDALTALLCLEAGAEERLISDLRSLMALESDEIGDSRLHLYHKSFSDFLEAEDRAKALFVPKPRVVMHLAKRCMQHIIQCTPDLDTLPAKWEELHLPAVYRRSLREAIEDLPLILSCVSAIDDEVFRFTRDDGWQKMNNLLPLLYRSSQWLRRSFDSWIRHLSQFADKLMARTPDVAAAISGFVEKWELDREEWRHAPIDESNLDGSD</sequence>
<keyword evidence="5" id="KW-1185">Reference proteome</keyword>
<dbReference type="InterPro" id="IPR027417">
    <property type="entry name" value="P-loop_NTPase"/>
</dbReference>
<keyword evidence="1" id="KW-0677">Repeat</keyword>
<reference evidence="4" key="1">
    <citation type="submission" date="2022-06" db="EMBL/GenBank/DDBJ databases">
        <title>Genome Sequence of Candolleomyces eurysporus.</title>
        <authorList>
            <person name="Buettner E."/>
        </authorList>
    </citation>
    <scope>NUCLEOTIDE SEQUENCE</scope>
    <source>
        <strain evidence="4">VTCC 930004</strain>
    </source>
</reference>
<evidence type="ECO:0000313" key="4">
    <source>
        <dbReference type="EMBL" id="KAJ2926460.1"/>
    </source>
</evidence>
<feature type="compositionally biased region" description="Low complexity" evidence="2">
    <location>
        <begin position="81"/>
        <end position="90"/>
    </location>
</feature>
<name>A0A9W8J1D3_9AGAR</name>
<dbReference type="OrthoDB" id="3233830at2759"/>